<evidence type="ECO:0000313" key="3">
    <source>
        <dbReference type="EMBL" id="CAK73312.1"/>
    </source>
</evidence>
<dbReference type="PANTHER" id="PTHR23092">
    <property type="entry name" value="POLY(A) RNA POLYMERASE"/>
    <property type="match status" value="1"/>
</dbReference>
<dbReference type="InParanoid" id="A0CR95"/>
<dbReference type="SUPFAM" id="SSF81301">
    <property type="entry name" value="Nucleotidyltransferase"/>
    <property type="match status" value="1"/>
</dbReference>
<dbReference type="AlphaFoldDB" id="A0CR95"/>
<feature type="region of interest" description="Disordered" evidence="1">
    <location>
        <begin position="447"/>
        <end position="519"/>
    </location>
</feature>
<dbReference type="Gene3D" id="1.10.1410.10">
    <property type="match status" value="1"/>
</dbReference>
<dbReference type="GO" id="GO:1990817">
    <property type="term" value="F:poly(A) RNA polymerase activity"/>
    <property type="evidence" value="ECO:0000318"/>
    <property type="project" value="GO_Central"/>
</dbReference>
<dbReference type="CDD" id="cd05402">
    <property type="entry name" value="NT_PAP_TUTase"/>
    <property type="match status" value="1"/>
</dbReference>
<evidence type="ECO:0000313" key="4">
    <source>
        <dbReference type="Proteomes" id="UP000000600"/>
    </source>
</evidence>
<dbReference type="OrthoDB" id="273917at2759"/>
<dbReference type="Gene3D" id="3.30.460.10">
    <property type="entry name" value="Beta Polymerase, domain 2"/>
    <property type="match status" value="1"/>
</dbReference>
<dbReference type="InterPro" id="IPR054708">
    <property type="entry name" value="MTPAP-like_central"/>
</dbReference>
<dbReference type="GeneID" id="5026494"/>
<dbReference type="GO" id="GO:0031499">
    <property type="term" value="C:TRAMP complex"/>
    <property type="evidence" value="ECO:0000318"/>
    <property type="project" value="GO_Central"/>
</dbReference>
<dbReference type="GO" id="GO:0043634">
    <property type="term" value="P:polyadenylation-dependent ncRNA catabolic process"/>
    <property type="evidence" value="ECO:0000318"/>
    <property type="project" value="GO_Central"/>
</dbReference>
<sequence length="962" mass="112617">MRMYLHDLLVERSSYALKDENPKYKAILRQDSLQQTKIQRLCVQFVKGVLMKKRNCIQNRYSFEYKNDQKLLSKICIIDQDDIFDKFCLQGSLEEIINLLIECSNGLAFSSQPKVTLNTIAKQYIVNDAIWFNPKTFQTCAGWVINEFEKAIALIFYQSQQGNQMDNYPIQNDDLKIYWMDNVDFKYKILHQIPQICKEFKNAPKKKNTKQEDILWAQLIMRKPQLQEEGQNDKNTLILQQQQINEEEINQLFQNNNFDGIYCLPLEKFTLLQSFCEKRVLRMIRDQFKEKLVKDLQEIECKEKKKGIDQKKKSKKQKKQKIKNEKDSQKNMISQDNCNSFEIIDKQDSTKDDFHCTECECNRHSNPYSDNKQIDSLTAHLDKQDINQIVPSKITEIIQDMELKQNEQNAQNDDEDNWVLITKPKKQKKKPQRKFDSSQDLQFKESNSYNQCNQSNQCNKITSPQKRKPVKINQFNNQKNDIQDSSKDKQPFSNRNRLQANTQNTFPQQTLTPQKKETKSSQSVIIDIKKINKSLENPIMHKLDDNILIKPLQQIIKIQELSLCQDESVLDGCGQNNNQTQNNLDLYFTNNTEDIDTIIMNQARTLMIKKLDMDIREFNDLILTQNQEILQMRRLIYDRIQFVINSLFREYNATVRLFGSCATGLALPESDIDIGITGFELLPSNQLNGPIQKIIEFLQNMKWVTNIRAITTSSMPLIKLQVDPSISFVESSHKILLPQIDLITNYDKESPSRIFSVDISFFQYQGSKQNWHLGQISTEQTLQWLSFYSELRPIVLLFKSLLKKRGLNDQYKGGISSFCIIQMILAFLESCYHQGQASSIGFITYKFLQFYGMEFDTKKTGINYKGINQDPFFELDEEDNQLQITIVSPITNEVISQASSFVQTILQDIRTLFLAAENEVTFFYEKLKYNKKKKGKKEERNLFQKELNKFGPLFSISTYNLA</sequence>
<dbReference type="InterPro" id="IPR045862">
    <property type="entry name" value="Trf4-like"/>
</dbReference>
<protein>
    <recommendedName>
        <fullName evidence="2">Poly(A) RNA polymerase mitochondrial-like central palm domain-containing protein</fullName>
    </recommendedName>
</protein>
<dbReference type="PANTHER" id="PTHR23092:SF48">
    <property type="entry name" value="NUCLEOTIDYLTRANSFERASE FAMILY PROTEIN"/>
    <property type="match status" value="1"/>
</dbReference>
<dbReference type="eggNOG" id="KOG1906">
    <property type="taxonomic scope" value="Eukaryota"/>
</dbReference>
<evidence type="ECO:0000259" key="2">
    <source>
        <dbReference type="Pfam" id="PF22600"/>
    </source>
</evidence>
<organism evidence="3 4">
    <name type="scientific">Paramecium tetraurelia</name>
    <dbReference type="NCBI Taxonomy" id="5888"/>
    <lineage>
        <taxon>Eukaryota</taxon>
        <taxon>Sar</taxon>
        <taxon>Alveolata</taxon>
        <taxon>Ciliophora</taxon>
        <taxon>Intramacronucleata</taxon>
        <taxon>Oligohymenophorea</taxon>
        <taxon>Peniculida</taxon>
        <taxon>Parameciidae</taxon>
        <taxon>Paramecium</taxon>
    </lineage>
</organism>
<dbReference type="SUPFAM" id="SSF81631">
    <property type="entry name" value="PAP/OAS1 substrate-binding domain"/>
    <property type="match status" value="1"/>
</dbReference>
<dbReference type="HOGENOM" id="CLU_307472_0_0_1"/>
<dbReference type="EMBL" id="CT868152">
    <property type="protein sequence ID" value="CAK73312.1"/>
    <property type="molecule type" value="Genomic_DNA"/>
</dbReference>
<dbReference type="RefSeq" id="XP_001440709.1">
    <property type="nucleotide sequence ID" value="XM_001440672.1"/>
</dbReference>
<dbReference type="GO" id="GO:0005730">
    <property type="term" value="C:nucleolus"/>
    <property type="evidence" value="ECO:0000318"/>
    <property type="project" value="GO_Central"/>
</dbReference>
<name>A0CR95_PARTE</name>
<keyword evidence="4" id="KW-1185">Reference proteome</keyword>
<feature type="compositionally biased region" description="Basic and acidic residues" evidence="1">
    <location>
        <begin position="481"/>
        <end position="490"/>
    </location>
</feature>
<feature type="region of interest" description="Disordered" evidence="1">
    <location>
        <begin position="307"/>
        <end position="331"/>
    </location>
</feature>
<feature type="compositionally biased region" description="Low complexity" evidence="1">
    <location>
        <begin position="447"/>
        <end position="459"/>
    </location>
</feature>
<dbReference type="InterPro" id="IPR043519">
    <property type="entry name" value="NT_sf"/>
</dbReference>
<dbReference type="KEGG" id="ptm:GSPATT00009627001"/>
<dbReference type="Proteomes" id="UP000000600">
    <property type="component" value="Unassembled WGS sequence"/>
</dbReference>
<gene>
    <name evidence="3" type="ORF">GSPATT00009627001</name>
</gene>
<dbReference type="STRING" id="5888.A0CR95"/>
<feature type="compositionally biased region" description="Polar residues" evidence="1">
    <location>
        <begin position="491"/>
        <end position="513"/>
    </location>
</feature>
<accession>A0CR95</accession>
<dbReference type="GO" id="GO:0031123">
    <property type="term" value="P:RNA 3'-end processing"/>
    <property type="evidence" value="ECO:0000318"/>
    <property type="project" value="GO_Central"/>
</dbReference>
<reference evidence="3 4" key="1">
    <citation type="journal article" date="2006" name="Nature">
        <title>Global trends of whole-genome duplications revealed by the ciliate Paramecium tetraurelia.</title>
        <authorList>
            <consortium name="Genoscope"/>
            <person name="Aury J.-M."/>
            <person name="Jaillon O."/>
            <person name="Duret L."/>
            <person name="Noel B."/>
            <person name="Jubin C."/>
            <person name="Porcel B.M."/>
            <person name="Segurens B."/>
            <person name="Daubin V."/>
            <person name="Anthouard V."/>
            <person name="Aiach N."/>
            <person name="Arnaiz O."/>
            <person name="Billaut A."/>
            <person name="Beisson J."/>
            <person name="Blanc I."/>
            <person name="Bouhouche K."/>
            <person name="Camara F."/>
            <person name="Duharcourt S."/>
            <person name="Guigo R."/>
            <person name="Gogendeau D."/>
            <person name="Katinka M."/>
            <person name="Keller A.-M."/>
            <person name="Kissmehl R."/>
            <person name="Klotz C."/>
            <person name="Koll F."/>
            <person name="Le Moue A."/>
            <person name="Lepere C."/>
            <person name="Malinsky S."/>
            <person name="Nowacki M."/>
            <person name="Nowak J.K."/>
            <person name="Plattner H."/>
            <person name="Poulain J."/>
            <person name="Ruiz F."/>
            <person name="Serrano V."/>
            <person name="Zagulski M."/>
            <person name="Dessen P."/>
            <person name="Betermier M."/>
            <person name="Weissenbach J."/>
            <person name="Scarpelli C."/>
            <person name="Schachter V."/>
            <person name="Sperling L."/>
            <person name="Meyer E."/>
            <person name="Cohen J."/>
            <person name="Wincker P."/>
        </authorList>
    </citation>
    <scope>NUCLEOTIDE SEQUENCE [LARGE SCALE GENOMIC DNA]</scope>
    <source>
        <strain evidence="3 4">Stock d4-2</strain>
    </source>
</reference>
<feature type="domain" description="Poly(A) RNA polymerase mitochondrial-like central palm" evidence="2">
    <location>
        <begin position="623"/>
        <end position="721"/>
    </location>
</feature>
<evidence type="ECO:0000256" key="1">
    <source>
        <dbReference type="SAM" id="MobiDB-lite"/>
    </source>
</evidence>
<feature type="compositionally biased region" description="Basic residues" evidence="1">
    <location>
        <begin position="312"/>
        <end position="321"/>
    </location>
</feature>
<dbReference type="OMA" id="LWAQLIM"/>
<proteinExistence type="predicted"/>
<dbReference type="Pfam" id="PF22600">
    <property type="entry name" value="MTPAP-like_central"/>
    <property type="match status" value="1"/>
</dbReference>